<dbReference type="Proteomes" id="UP000215145">
    <property type="component" value="Unassembled WGS sequence"/>
</dbReference>
<dbReference type="PANTHER" id="PTHR40088">
    <property type="entry name" value="PECTATE LYASE (EUROFUNG)"/>
    <property type="match status" value="1"/>
</dbReference>
<organism evidence="6 7">
    <name type="scientific">Paenibacillus herberti</name>
    <dbReference type="NCBI Taxonomy" id="1619309"/>
    <lineage>
        <taxon>Bacteria</taxon>
        <taxon>Bacillati</taxon>
        <taxon>Bacillota</taxon>
        <taxon>Bacilli</taxon>
        <taxon>Bacillales</taxon>
        <taxon>Paenibacillaceae</taxon>
        <taxon>Paenibacillus</taxon>
    </lineage>
</organism>
<comment type="subcellular location">
    <subcellularLocation>
        <location evidence="1">Secreted</location>
    </subcellularLocation>
</comment>
<dbReference type="GO" id="GO:0016837">
    <property type="term" value="F:carbon-oxygen lyase activity, acting on polysaccharides"/>
    <property type="evidence" value="ECO:0007669"/>
    <property type="project" value="TreeGrafter"/>
</dbReference>
<name>A0A229P5K1_9BACL</name>
<evidence type="ECO:0000313" key="7">
    <source>
        <dbReference type="Proteomes" id="UP000215145"/>
    </source>
</evidence>
<dbReference type="Pfam" id="PF13229">
    <property type="entry name" value="Beta_helix"/>
    <property type="match status" value="1"/>
</dbReference>
<gene>
    <name evidence="6" type="ORF">CGZ75_09125</name>
</gene>
<dbReference type="NCBIfam" id="NF041518">
    <property type="entry name" value="choice_anch_Q"/>
    <property type="match status" value="1"/>
</dbReference>
<proteinExistence type="predicted"/>
<dbReference type="Pfam" id="PF14592">
    <property type="entry name" value="Chondroitinas_B"/>
    <property type="match status" value="1"/>
</dbReference>
<feature type="domain" description="Right handed beta helix" evidence="5">
    <location>
        <begin position="209"/>
        <end position="346"/>
    </location>
</feature>
<dbReference type="SMART" id="SM00710">
    <property type="entry name" value="PbH1"/>
    <property type="match status" value="8"/>
</dbReference>
<evidence type="ECO:0000256" key="1">
    <source>
        <dbReference type="ARBA" id="ARBA00004613"/>
    </source>
</evidence>
<dbReference type="OrthoDB" id="9795486at2"/>
<dbReference type="InterPro" id="IPR011050">
    <property type="entry name" value="Pectin_lyase_fold/virulence"/>
</dbReference>
<feature type="chain" id="PRO_5012805126" evidence="4">
    <location>
        <begin position="24"/>
        <end position="495"/>
    </location>
</feature>
<evidence type="ECO:0000313" key="6">
    <source>
        <dbReference type="EMBL" id="OXM17552.1"/>
    </source>
</evidence>
<accession>A0A229P5K1</accession>
<dbReference type="InterPro" id="IPR012334">
    <property type="entry name" value="Pectin_lyas_fold"/>
</dbReference>
<keyword evidence="3 4" id="KW-0732">Signal</keyword>
<sequence length="495" mass="51873">MVTTVAIAVSAFQLVGPATTVHAATSYYVSTSGSDSNAGTSTGAAFKTLQKAANTANAGDSVLVMAGTYNQKLKITKSGTSGSPITFQNYNNGAVVINGSSLSVSGREGLVHMANVSNIKVQGFEIRNFQTSSSGAVPVGIALEGSGSNIELRNNNVNNIKNTSSSSRNAHGISVYGSKTTPWSNITIDGNTLSNLVLGSSESMVLNGNVDGFSITNNIVRDNDNIGIDIIGFEQTAPNGYDQARNGVIRGNSISNIAVKNNPAYESNCYCAGGIYVDGGKNVVIEQNRSFNNDMGIEVASEWKGKSTSNITVRNNLIYNNRYTGIAIGGYDTERGSTVDSKIVNNTLYNNDTVGNDGGQLLIQFDTRNNIIKNNIMVASSSGILIQNQFTQNSGNIVNNNLYYGVNGTSGLKWNWKTSSYTNFSTYKSSTGNDANSVVTNPLFVGATSSNFTLGTGSPAINAGSTDTAIIGSNDFAGNARVLGGTVDIGAYEKQ</sequence>
<protein>
    <submittedName>
        <fullName evidence="6">DUF5123 domain-containing protein</fullName>
    </submittedName>
</protein>
<keyword evidence="7" id="KW-1185">Reference proteome</keyword>
<comment type="caution">
    <text evidence="6">The sequence shown here is derived from an EMBL/GenBank/DDBJ whole genome shotgun (WGS) entry which is preliminary data.</text>
</comment>
<dbReference type="SUPFAM" id="SSF51126">
    <property type="entry name" value="Pectin lyase-like"/>
    <property type="match status" value="1"/>
</dbReference>
<dbReference type="Gene3D" id="2.160.20.10">
    <property type="entry name" value="Single-stranded right-handed beta-helix, Pectin lyase-like"/>
    <property type="match status" value="1"/>
</dbReference>
<evidence type="ECO:0000256" key="4">
    <source>
        <dbReference type="SAM" id="SignalP"/>
    </source>
</evidence>
<dbReference type="InterPro" id="IPR052052">
    <property type="entry name" value="Polysaccharide_Lyase_9"/>
</dbReference>
<keyword evidence="2" id="KW-0964">Secreted</keyword>
<dbReference type="InterPro" id="IPR059226">
    <property type="entry name" value="Choice_anch_Q_dom"/>
</dbReference>
<dbReference type="AlphaFoldDB" id="A0A229P5K1"/>
<dbReference type="GO" id="GO:0005576">
    <property type="term" value="C:extracellular region"/>
    <property type="evidence" value="ECO:0007669"/>
    <property type="project" value="UniProtKB-SubCell"/>
</dbReference>
<dbReference type="InterPro" id="IPR039448">
    <property type="entry name" value="Beta_helix"/>
</dbReference>
<feature type="signal peptide" evidence="4">
    <location>
        <begin position="1"/>
        <end position="23"/>
    </location>
</feature>
<evidence type="ECO:0000256" key="3">
    <source>
        <dbReference type="ARBA" id="ARBA00022729"/>
    </source>
</evidence>
<reference evidence="6 7" key="1">
    <citation type="submission" date="2017-07" db="EMBL/GenBank/DDBJ databases">
        <title>Paenibacillus herberti R33 genome sequencing and assembly.</title>
        <authorList>
            <person name="Su W."/>
        </authorList>
    </citation>
    <scope>NUCLEOTIDE SEQUENCE [LARGE SCALE GENOMIC DNA]</scope>
    <source>
        <strain evidence="6 7">R33</strain>
    </source>
</reference>
<dbReference type="EMBL" id="NMUQ01000001">
    <property type="protein sequence ID" value="OXM17552.1"/>
    <property type="molecule type" value="Genomic_DNA"/>
</dbReference>
<dbReference type="PANTHER" id="PTHR40088:SF2">
    <property type="entry name" value="SECRETED SUGAR HYDROLASE"/>
    <property type="match status" value="1"/>
</dbReference>
<dbReference type="InterPro" id="IPR006626">
    <property type="entry name" value="PbH1"/>
</dbReference>
<evidence type="ECO:0000256" key="2">
    <source>
        <dbReference type="ARBA" id="ARBA00022525"/>
    </source>
</evidence>
<evidence type="ECO:0000259" key="5">
    <source>
        <dbReference type="Pfam" id="PF13229"/>
    </source>
</evidence>
<dbReference type="InterPro" id="IPR039513">
    <property type="entry name" value="PL-6"/>
</dbReference>